<protein>
    <recommendedName>
        <fullName evidence="6">Glucosamine-6-phosphate deaminase</fullName>
        <ecNumber evidence="5">3.5.99.6</ecNumber>
    </recommendedName>
    <alternativeName>
        <fullName evidence="13">Glucosamine-6-phosphate isomerase</fullName>
    </alternativeName>
</protein>
<dbReference type="PANTHER" id="PTHR11280">
    <property type="entry name" value="GLUCOSAMINE-6-PHOSPHATE ISOMERASE"/>
    <property type="match status" value="1"/>
</dbReference>
<dbReference type="InterPro" id="IPR005326">
    <property type="entry name" value="Plectin_eS10_N"/>
</dbReference>
<dbReference type="GO" id="GO:0042802">
    <property type="term" value="F:identical protein binding"/>
    <property type="evidence" value="ECO:0007669"/>
    <property type="project" value="TreeGrafter"/>
</dbReference>
<dbReference type="GO" id="GO:0006043">
    <property type="term" value="P:glucosamine catabolic process"/>
    <property type="evidence" value="ECO:0007669"/>
    <property type="project" value="TreeGrafter"/>
</dbReference>
<comment type="function">
    <text evidence="12">Catalyzes the reversible conversion of alpha-D-glucosamine 6-phosphate (GlcN-6P) into beta-D-fructose 6-phosphate (Fru-6P) and ammonium ion, a regulatory reaction step in de novo uridine diphosphate-N-acetyl-alpha-D-glucosamine (UDP-GlcNAc) biosynthesis via hexosamine pathway.</text>
</comment>
<dbReference type="InterPro" id="IPR018321">
    <property type="entry name" value="Glucosamine6P_isomerase_CS"/>
</dbReference>
<dbReference type="InterPro" id="IPR037171">
    <property type="entry name" value="NagB/RpiA_transferase-like"/>
</dbReference>
<dbReference type="Pfam" id="PF03501">
    <property type="entry name" value="S10_plectin"/>
    <property type="match status" value="1"/>
</dbReference>
<keyword evidence="10" id="KW-0687">Ribonucleoprotein</keyword>
<evidence type="ECO:0000256" key="7">
    <source>
        <dbReference type="ARBA" id="ARBA00022490"/>
    </source>
</evidence>
<dbReference type="GO" id="GO:0005840">
    <property type="term" value="C:ribosome"/>
    <property type="evidence" value="ECO:0007669"/>
    <property type="project" value="UniProtKB-KW"/>
</dbReference>
<dbReference type="InterPro" id="IPR036388">
    <property type="entry name" value="WH-like_DNA-bd_sf"/>
</dbReference>
<evidence type="ECO:0000256" key="11">
    <source>
        <dbReference type="ARBA" id="ARBA00023277"/>
    </source>
</evidence>
<evidence type="ECO:0000256" key="3">
    <source>
        <dbReference type="ARBA" id="ARBA00005526"/>
    </source>
</evidence>
<gene>
    <name evidence="17" type="ORF">EVG20_g5011</name>
</gene>
<dbReference type="HAMAP" id="MF_01241">
    <property type="entry name" value="GlcN6P_deamin"/>
    <property type="match status" value="1"/>
</dbReference>
<dbReference type="EMBL" id="SEOQ01000280">
    <property type="protein sequence ID" value="TFY66076.1"/>
    <property type="molecule type" value="Genomic_DNA"/>
</dbReference>
<feature type="domain" description="Plectin/eS10 N-terminal" evidence="16">
    <location>
        <begin position="76"/>
        <end position="166"/>
    </location>
</feature>
<organism evidence="17 18">
    <name type="scientific">Dentipellis fragilis</name>
    <dbReference type="NCBI Taxonomy" id="205917"/>
    <lineage>
        <taxon>Eukaryota</taxon>
        <taxon>Fungi</taxon>
        <taxon>Dikarya</taxon>
        <taxon>Basidiomycota</taxon>
        <taxon>Agaricomycotina</taxon>
        <taxon>Agaricomycetes</taxon>
        <taxon>Russulales</taxon>
        <taxon>Hericiaceae</taxon>
        <taxon>Dentipellis</taxon>
    </lineage>
</organism>
<dbReference type="Gene3D" id="3.40.50.1360">
    <property type="match status" value="1"/>
</dbReference>
<dbReference type="FunFam" id="1.10.10.10:FF:000025">
    <property type="entry name" value="40S ribosomal protein S10"/>
    <property type="match status" value="1"/>
</dbReference>
<evidence type="ECO:0000256" key="14">
    <source>
        <dbReference type="SAM" id="MobiDB-lite"/>
    </source>
</evidence>
<dbReference type="CDD" id="cd01399">
    <property type="entry name" value="GlcN6P_deaminase"/>
    <property type="match status" value="1"/>
</dbReference>
<evidence type="ECO:0000256" key="6">
    <source>
        <dbReference type="ARBA" id="ARBA00017067"/>
    </source>
</evidence>
<comment type="similarity">
    <text evidence="4">Belongs to the eukaryotic ribosomal protein eS10 family.</text>
</comment>
<dbReference type="GO" id="GO:0004342">
    <property type="term" value="F:glucosamine-6-phosphate deaminase activity"/>
    <property type="evidence" value="ECO:0007669"/>
    <property type="project" value="UniProtKB-EC"/>
</dbReference>
<evidence type="ECO:0000256" key="1">
    <source>
        <dbReference type="ARBA" id="ARBA00000644"/>
    </source>
</evidence>
<dbReference type="SUPFAM" id="SSF100950">
    <property type="entry name" value="NagB/RpiA/CoA transferase-like"/>
    <property type="match status" value="1"/>
</dbReference>
<keyword evidence="9" id="KW-0689">Ribosomal protein</keyword>
<evidence type="ECO:0000256" key="9">
    <source>
        <dbReference type="ARBA" id="ARBA00022980"/>
    </source>
</evidence>
<evidence type="ECO:0000256" key="12">
    <source>
        <dbReference type="ARBA" id="ARBA00049961"/>
    </source>
</evidence>
<evidence type="ECO:0000256" key="4">
    <source>
        <dbReference type="ARBA" id="ARBA00007278"/>
    </source>
</evidence>
<evidence type="ECO:0000256" key="2">
    <source>
        <dbReference type="ARBA" id="ARBA00004496"/>
    </source>
</evidence>
<dbReference type="OrthoDB" id="5211809at2759"/>
<evidence type="ECO:0000256" key="13">
    <source>
        <dbReference type="ARBA" id="ARBA00050047"/>
    </source>
</evidence>
<reference evidence="17 18" key="1">
    <citation type="submission" date="2019-02" db="EMBL/GenBank/DDBJ databases">
        <title>Genome sequencing of the rare red list fungi Dentipellis fragilis.</title>
        <authorList>
            <person name="Buettner E."/>
            <person name="Kellner H."/>
        </authorList>
    </citation>
    <scope>NUCLEOTIDE SEQUENCE [LARGE SCALE GENOMIC DNA]</scope>
    <source>
        <strain evidence="17 18">DSM 105465</strain>
    </source>
</reference>
<dbReference type="Proteomes" id="UP000298327">
    <property type="component" value="Unassembled WGS sequence"/>
</dbReference>
<dbReference type="Gene3D" id="1.10.10.10">
    <property type="entry name" value="Winged helix-like DNA-binding domain superfamily/Winged helix DNA-binding domain"/>
    <property type="match status" value="1"/>
</dbReference>
<keyword evidence="18" id="KW-1185">Reference proteome</keyword>
<evidence type="ECO:0000256" key="8">
    <source>
        <dbReference type="ARBA" id="ARBA00022801"/>
    </source>
</evidence>
<evidence type="ECO:0000256" key="5">
    <source>
        <dbReference type="ARBA" id="ARBA00012680"/>
    </source>
</evidence>
<proteinExistence type="inferred from homology"/>
<dbReference type="GO" id="GO:0005975">
    <property type="term" value="P:carbohydrate metabolic process"/>
    <property type="evidence" value="ECO:0007669"/>
    <property type="project" value="InterPro"/>
</dbReference>
<keyword evidence="11" id="KW-0119">Carbohydrate metabolism</keyword>
<keyword evidence="7" id="KW-0963">Cytoplasm</keyword>
<feature type="compositionally biased region" description="Basic and acidic residues" evidence="14">
    <location>
        <begin position="187"/>
        <end position="206"/>
    </location>
</feature>
<feature type="domain" description="Glucosamine/galactosamine-6-phosphate isomerase" evidence="15">
    <location>
        <begin position="257"/>
        <end position="468"/>
    </location>
</feature>
<dbReference type="EC" id="3.5.99.6" evidence="5"/>
<dbReference type="FunFam" id="3.40.50.1360:FF:000002">
    <property type="entry name" value="Glucosamine-6-phosphate deaminase"/>
    <property type="match status" value="1"/>
</dbReference>
<evidence type="ECO:0000313" key="17">
    <source>
        <dbReference type="EMBL" id="TFY66076.1"/>
    </source>
</evidence>
<dbReference type="InterPro" id="IPR006148">
    <property type="entry name" value="Glc/Gal-6P_isomerase"/>
</dbReference>
<evidence type="ECO:0000259" key="16">
    <source>
        <dbReference type="Pfam" id="PF03501"/>
    </source>
</evidence>
<dbReference type="GO" id="GO:0005829">
    <property type="term" value="C:cytosol"/>
    <property type="evidence" value="ECO:0007669"/>
    <property type="project" value="UniProtKB-ARBA"/>
</dbReference>
<sequence>MLQKLGLEYVEVQEDKLVNAAIITDLYLRNKVAKFTGKGNTKAGTYHSTSRLSTQGLTIPLAPCRPKDFNSPSMIISKQNRRIIYENLFKEGVMVAKKDFNAPKHEELDIPNLEVIKGLQSLTSKGYVKTQFSWQWYYYTLTPEGVEYLREWLHLPSEVVPETHRKPVRARPAQVRPGGGEGAYRAPRGDRDDYRRRDDGGKKEGAPGEYRPQFAGVGRGAPRDHSEPDTIWPVNYACLTRPCSHGLTSAGLIIRDDKTDVGEYIGNYIAKRIYNFKPTPERPFVLGLPTGSSPIPTYKHLIRLVKEGKLSFKNVVTFNMDEYVGLPQDHPESYHTFMFREFFSHIDIPPEQVNILNGNAVHLINECKKYEEKIKSYGGIELFLGGIGEDGHIAFNEPGSSLNSRTRIKTLAYDTILANARFFNNDISAVPRMALTVGVATVLDAREVVVIVTGQRKSVALSKAIEEGINHLWTLSALQQHPWALIVADEDATAELRVKTVKYFKSIERVQEEVERAHAELDLPDGPYLNGVNGHGLGDSK</sequence>
<evidence type="ECO:0000313" key="18">
    <source>
        <dbReference type="Proteomes" id="UP000298327"/>
    </source>
</evidence>
<dbReference type="GO" id="GO:0019262">
    <property type="term" value="P:N-acetylneuraminate catabolic process"/>
    <property type="evidence" value="ECO:0007669"/>
    <property type="project" value="TreeGrafter"/>
</dbReference>
<evidence type="ECO:0000256" key="10">
    <source>
        <dbReference type="ARBA" id="ARBA00023274"/>
    </source>
</evidence>
<comment type="similarity">
    <text evidence="3">Belongs to the glucosamine/galactosamine-6-phosphate isomerase family.</text>
</comment>
<dbReference type="InterPro" id="IPR004547">
    <property type="entry name" value="Glucosamine6P_isomerase"/>
</dbReference>
<comment type="caution">
    <text evidence="17">The sequence shown here is derived from an EMBL/GenBank/DDBJ whole genome shotgun (WGS) entry which is preliminary data.</text>
</comment>
<accession>A0A4Y9YU26</accession>
<name>A0A4Y9YU26_9AGAM</name>
<dbReference type="AlphaFoldDB" id="A0A4Y9YU26"/>
<dbReference type="NCBIfam" id="TIGR00502">
    <property type="entry name" value="nagB"/>
    <property type="match status" value="1"/>
</dbReference>
<dbReference type="STRING" id="205917.A0A4Y9YU26"/>
<dbReference type="Pfam" id="PF01182">
    <property type="entry name" value="Glucosamine_iso"/>
    <property type="match status" value="1"/>
</dbReference>
<dbReference type="PROSITE" id="PS01161">
    <property type="entry name" value="GLC_GALNAC_ISOMERASE"/>
    <property type="match status" value="1"/>
</dbReference>
<feature type="region of interest" description="Disordered" evidence="14">
    <location>
        <begin position="164"/>
        <end position="226"/>
    </location>
</feature>
<comment type="catalytic activity">
    <reaction evidence="1">
        <text>alpha-D-glucosamine 6-phosphate + H2O = beta-D-fructose 6-phosphate + NH4(+)</text>
        <dbReference type="Rhea" id="RHEA:12172"/>
        <dbReference type="ChEBI" id="CHEBI:15377"/>
        <dbReference type="ChEBI" id="CHEBI:28938"/>
        <dbReference type="ChEBI" id="CHEBI:57634"/>
        <dbReference type="ChEBI" id="CHEBI:75989"/>
        <dbReference type="EC" id="3.5.99.6"/>
    </reaction>
</comment>
<comment type="subcellular location">
    <subcellularLocation>
        <location evidence="2">Cytoplasm</location>
    </subcellularLocation>
</comment>
<keyword evidence="8" id="KW-0378">Hydrolase</keyword>
<dbReference type="PANTHER" id="PTHR11280:SF5">
    <property type="entry name" value="GLUCOSAMINE-6-PHOSPHATE ISOMERASE"/>
    <property type="match status" value="1"/>
</dbReference>
<evidence type="ECO:0000259" key="15">
    <source>
        <dbReference type="Pfam" id="PF01182"/>
    </source>
</evidence>
<dbReference type="GO" id="GO:0006046">
    <property type="term" value="P:N-acetylglucosamine catabolic process"/>
    <property type="evidence" value="ECO:0007669"/>
    <property type="project" value="TreeGrafter"/>
</dbReference>
<dbReference type="GO" id="GO:1990904">
    <property type="term" value="C:ribonucleoprotein complex"/>
    <property type="evidence" value="ECO:0007669"/>
    <property type="project" value="UniProtKB-KW"/>
</dbReference>